<accession>D6XZG7</accession>
<dbReference type="InterPro" id="IPR036866">
    <property type="entry name" value="RibonucZ/Hydroxyglut_hydro"/>
</dbReference>
<name>D6XZG7_BACIE</name>
<evidence type="ECO:0000313" key="1">
    <source>
        <dbReference type="EMBL" id="ADH98341.1"/>
    </source>
</evidence>
<proteinExistence type="predicted"/>
<dbReference type="Gene3D" id="3.60.15.10">
    <property type="entry name" value="Ribonuclease Z/Hydroxyacylglutathione hydrolase-like"/>
    <property type="match status" value="1"/>
</dbReference>
<dbReference type="HOGENOM" id="CLU_1623841_0_0_9"/>
<protein>
    <recommendedName>
        <fullName evidence="3">Metallo-beta-lactamase domain-containing protein</fullName>
    </recommendedName>
</protein>
<sequence>MHEIPATSSTSSLIELPPVAPSSVYTMYRSSDGYARNQSGIVMKVNGRAKIAILTGDYHYGQLLKGVMDPHESRLKPYELVVPHHGGSAGSWEKKITTGLKAIDFSGGVLSTSSKRCKNVPREDVHHFFVKKLGFACFCSLCKPSVTGYDVSLDGLSVWGRIT</sequence>
<reference evidence="1" key="1">
    <citation type="submission" date="2009-10" db="EMBL/GenBank/DDBJ databases">
        <title>Complete sequence of Bacillus selenitireducens MLS10.</title>
        <authorList>
            <consortium name="US DOE Joint Genome Institute"/>
            <person name="Lucas S."/>
            <person name="Copeland A."/>
            <person name="Lapidus A."/>
            <person name="Glavina del Rio T."/>
            <person name="Dalin E."/>
            <person name="Tice H."/>
            <person name="Bruce D."/>
            <person name="Goodwin L."/>
            <person name="Pitluck S."/>
            <person name="Sims D."/>
            <person name="Brettin T."/>
            <person name="Detter J.C."/>
            <person name="Han C."/>
            <person name="Larimer F."/>
            <person name="Land M."/>
            <person name="Hauser L."/>
            <person name="Kyrpides N."/>
            <person name="Ovchinnikova G."/>
            <person name="Stolz J."/>
        </authorList>
    </citation>
    <scope>NUCLEOTIDE SEQUENCE [LARGE SCALE GENOMIC DNA]</scope>
    <source>
        <strain evidence="1">MLS10</strain>
    </source>
</reference>
<evidence type="ECO:0008006" key="3">
    <source>
        <dbReference type="Google" id="ProtNLM"/>
    </source>
</evidence>
<organism evidence="1 2">
    <name type="scientific">Bacillus selenitireducens (strain ATCC 700615 / DSM 15326 / MLS10)</name>
    <dbReference type="NCBI Taxonomy" id="439292"/>
    <lineage>
        <taxon>Bacteria</taxon>
        <taxon>Bacillati</taxon>
        <taxon>Bacillota</taxon>
        <taxon>Bacilli</taxon>
        <taxon>Bacillales</taxon>
        <taxon>Bacillaceae</taxon>
        <taxon>Salisediminibacterium</taxon>
    </lineage>
</organism>
<dbReference type="OrthoDB" id="9761531at2"/>
<evidence type="ECO:0000313" key="2">
    <source>
        <dbReference type="Proteomes" id="UP000000271"/>
    </source>
</evidence>
<dbReference type="AlphaFoldDB" id="D6XZG7"/>
<dbReference type="EMBL" id="CP001791">
    <property type="protein sequence ID" value="ADH98341.1"/>
    <property type="molecule type" value="Genomic_DNA"/>
</dbReference>
<dbReference type="Proteomes" id="UP000000271">
    <property type="component" value="Chromosome"/>
</dbReference>
<keyword evidence="2" id="KW-1185">Reference proteome</keyword>
<gene>
    <name evidence="1" type="ordered locus">Bsel_0812</name>
</gene>
<dbReference type="KEGG" id="bse:Bsel_0812"/>
<dbReference type="RefSeq" id="WP_013171770.1">
    <property type="nucleotide sequence ID" value="NC_014219.1"/>
</dbReference>